<reference evidence="2" key="1">
    <citation type="submission" date="2021-02" db="EMBL/GenBank/DDBJ databases">
        <title>Comparative genomics reveals that relaxation of natural selection precedes convergent phenotypic evolution of cavefish.</title>
        <authorList>
            <person name="Peng Z."/>
        </authorList>
    </citation>
    <scope>NUCLEOTIDE SEQUENCE</scope>
    <source>
        <tissue evidence="2">Muscle</tissue>
    </source>
</reference>
<dbReference type="Proteomes" id="UP001059041">
    <property type="component" value="Linkage Group LG6"/>
</dbReference>
<dbReference type="PANTHER" id="PTHR46564:SF1">
    <property type="entry name" value="TRANSPOSASE"/>
    <property type="match status" value="1"/>
</dbReference>
<comment type="caution">
    <text evidence="2">The sequence shown here is derived from an EMBL/GenBank/DDBJ whole genome shotgun (WGS) entry which is preliminary data.</text>
</comment>
<proteinExistence type="predicted"/>
<dbReference type="InterPro" id="IPR038717">
    <property type="entry name" value="Tc1-like_DDE_dom"/>
</dbReference>
<evidence type="ECO:0000259" key="1">
    <source>
        <dbReference type="Pfam" id="PF13358"/>
    </source>
</evidence>
<dbReference type="EMBL" id="JAFHDT010000006">
    <property type="protein sequence ID" value="KAI7809003.1"/>
    <property type="molecule type" value="Genomic_DNA"/>
</dbReference>
<protein>
    <recommendedName>
        <fullName evidence="1">Tc1-like transposase DDE domain-containing protein</fullName>
    </recommendedName>
</protein>
<keyword evidence="3" id="KW-1185">Reference proteome</keyword>
<dbReference type="AlphaFoldDB" id="A0A9W7WVA4"/>
<accession>A0A9W7WVA4</accession>
<name>A0A9W7WVA4_TRIRA</name>
<dbReference type="PANTHER" id="PTHR46564">
    <property type="entry name" value="TRANSPOSASE"/>
    <property type="match status" value="1"/>
</dbReference>
<evidence type="ECO:0000313" key="3">
    <source>
        <dbReference type="Proteomes" id="UP001059041"/>
    </source>
</evidence>
<dbReference type="GO" id="GO:0003676">
    <property type="term" value="F:nucleic acid binding"/>
    <property type="evidence" value="ECO:0007669"/>
    <property type="project" value="InterPro"/>
</dbReference>
<organism evidence="2 3">
    <name type="scientific">Triplophysa rosa</name>
    <name type="common">Cave loach</name>
    <dbReference type="NCBI Taxonomy" id="992332"/>
    <lineage>
        <taxon>Eukaryota</taxon>
        <taxon>Metazoa</taxon>
        <taxon>Chordata</taxon>
        <taxon>Craniata</taxon>
        <taxon>Vertebrata</taxon>
        <taxon>Euteleostomi</taxon>
        <taxon>Actinopterygii</taxon>
        <taxon>Neopterygii</taxon>
        <taxon>Teleostei</taxon>
        <taxon>Ostariophysi</taxon>
        <taxon>Cypriniformes</taxon>
        <taxon>Nemacheilidae</taxon>
        <taxon>Triplophysa</taxon>
    </lineage>
</organism>
<dbReference type="Pfam" id="PF13358">
    <property type="entry name" value="DDE_3"/>
    <property type="match status" value="1"/>
</dbReference>
<dbReference type="InterPro" id="IPR036397">
    <property type="entry name" value="RNaseH_sf"/>
</dbReference>
<sequence length="298" mass="34722">MNTYRVSILYRVERQRHHGGRGRLFTDVQETAIINVVLANNAIRIREIREHILNNDTIFNNINAVSLSTIQRILQRQQVTMKQLYKVPFERNSDRVKNLRHDFVERVLEMDAHVIRHEFIYVDEVGFNLTKTRRRGRNVIGQRAITNVPGQRGGNITMCAAITQNGVLHHNATLGPYNTGHMLTFLDAIYTMLVPDPDQEPDLWLHGTIFVPPYSPFLNPIEEFFSAWRWKVYDRQPYARMALLQAMEDACGDIEVASVQGWIRHARRYFPRCLARESVSCDVDEVLWPDPARRRDEA</sequence>
<gene>
    <name evidence="2" type="ORF">IRJ41_024945</name>
</gene>
<feature type="domain" description="Tc1-like transposase DDE" evidence="1">
    <location>
        <begin position="119"/>
        <end position="190"/>
    </location>
</feature>
<evidence type="ECO:0000313" key="2">
    <source>
        <dbReference type="EMBL" id="KAI7809003.1"/>
    </source>
</evidence>
<dbReference type="Gene3D" id="3.30.420.10">
    <property type="entry name" value="Ribonuclease H-like superfamily/Ribonuclease H"/>
    <property type="match status" value="1"/>
</dbReference>